<dbReference type="Gene3D" id="3.30.70.260">
    <property type="match status" value="1"/>
</dbReference>
<dbReference type="EMBL" id="BSRI01000002">
    <property type="protein sequence ID" value="GLV59946.1"/>
    <property type="molecule type" value="Genomic_DNA"/>
</dbReference>
<evidence type="ECO:0000313" key="14">
    <source>
        <dbReference type="Proteomes" id="UP001344906"/>
    </source>
</evidence>
<dbReference type="SUPFAM" id="SSF52283">
    <property type="entry name" value="Formate/glycerate dehydrogenase catalytic domain-like"/>
    <property type="match status" value="1"/>
</dbReference>
<dbReference type="PANTHER" id="PTHR42789">
    <property type="entry name" value="D-ISOMER SPECIFIC 2-HYDROXYACID DEHYDROGENASE FAMILY PROTEIN (AFU_ORTHOLOGUE AFUA_6G10090)"/>
    <property type="match status" value="1"/>
</dbReference>
<dbReference type="Gene3D" id="3.40.50.720">
    <property type="entry name" value="NAD(P)-binding Rossmann-like Domain"/>
    <property type="match status" value="2"/>
</dbReference>
<keyword evidence="14" id="KW-1185">Reference proteome</keyword>
<evidence type="ECO:0000259" key="12">
    <source>
        <dbReference type="PROSITE" id="PS51671"/>
    </source>
</evidence>
<dbReference type="Pfam" id="PF02826">
    <property type="entry name" value="2-Hacid_dh_C"/>
    <property type="match status" value="1"/>
</dbReference>
<dbReference type="InterPro" id="IPR002912">
    <property type="entry name" value="ACT_dom"/>
</dbReference>
<evidence type="ECO:0000256" key="2">
    <source>
        <dbReference type="ARBA" id="ARBA00005216"/>
    </source>
</evidence>
<evidence type="ECO:0000256" key="7">
    <source>
        <dbReference type="ARBA" id="ARBA00023027"/>
    </source>
</evidence>
<dbReference type="InterPro" id="IPR006236">
    <property type="entry name" value="PGDH"/>
</dbReference>
<dbReference type="CDD" id="cd04902">
    <property type="entry name" value="ACT_3PGDH-xct"/>
    <property type="match status" value="1"/>
</dbReference>
<gene>
    <name evidence="13" type="ORF">KDH_67700</name>
</gene>
<dbReference type="Pfam" id="PF19304">
    <property type="entry name" value="PGDH_inter"/>
    <property type="match status" value="1"/>
</dbReference>
<dbReference type="Gene3D" id="3.30.1330.90">
    <property type="entry name" value="D-3-phosphoglycerate dehydrogenase, domain 3"/>
    <property type="match status" value="1"/>
</dbReference>
<dbReference type="EC" id="1.1.1.95" evidence="11"/>
<dbReference type="SUPFAM" id="SSF143548">
    <property type="entry name" value="Serine metabolism enzymes domain"/>
    <property type="match status" value="1"/>
</dbReference>
<dbReference type="InterPro" id="IPR006139">
    <property type="entry name" value="D-isomer_2_OHA_DH_cat_dom"/>
</dbReference>
<dbReference type="InterPro" id="IPR045865">
    <property type="entry name" value="ACT-like_dom_sf"/>
</dbReference>
<evidence type="ECO:0000256" key="8">
    <source>
        <dbReference type="ARBA" id="ARBA00023299"/>
    </source>
</evidence>
<evidence type="ECO:0000256" key="11">
    <source>
        <dbReference type="RuleBase" id="RU363003"/>
    </source>
</evidence>
<dbReference type="InterPro" id="IPR029753">
    <property type="entry name" value="D-isomer_DH_CS"/>
</dbReference>
<dbReference type="PROSITE" id="PS00065">
    <property type="entry name" value="D_2_HYDROXYACID_DH_1"/>
    <property type="match status" value="1"/>
</dbReference>
<proteinExistence type="inferred from homology"/>
<organism evidence="13 14">
    <name type="scientific">Dictyobacter halimunensis</name>
    <dbReference type="NCBI Taxonomy" id="3026934"/>
    <lineage>
        <taxon>Bacteria</taxon>
        <taxon>Bacillati</taxon>
        <taxon>Chloroflexota</taxon>
        <taxon>Ktedonobacteria</taxon>
        <taxon>Ktedonobacterales</taxon>
        <taxon>Dictyobacteraceae</taxon>
        <taxon>Dictyobacter</taxon>
    </lineage>
</organism>
<dbReference type="CDD" id="cd12173">
    <property type="entry name" value="PGDH_4"/>
    <property type="match status" value="1"/>
</dbReference>
<dbReference type="InterPro" id="IPR036291">
    <property type="entry name" value="NAD(P)-bd_dom_sf"/>
</dbReference>
<dbReference type="Proteomes" id="UP001344906">
    <property type="component" value="Unassembled WGS sequence"/>
</dbReference>
<dbReference type="RefSeq" id="WP_338256858.1">
    <property type="nucleotide sequence ID" value="NZ_BSRI01000002.1"/>
</dbReference>
<evidence type="ECO:0000256" key="5">
    <source>
        <dbReference type="ARBA" id="ARBA00022605"/>
    </source>
</evidence>
<dbReference type="SUPFAM" id="SSF51735">
    <property type="entry name" value="NAD(P)-binding Rossmann-fold domains"/>
    <property type="match status" value="1"/>
</dbReference>
<dbReference type="PANTHER" id="PTHR42789:SF1">
    <property type="entry name" value="D-ISOMER SPECIFIC 2-HYDROXYACID DEHYDROGENASE FAMILY PROTEIN (AFU_ORTHOLOGUE AFUA_6G10090)"/>
    <property type="match status" value="1"/>
</dbReference>
<evidence type="ECO:0000256" key="4">
    <source>
        <dbReference type="ARBA" id="ARBA00021582"/>
    </source>
</evidence>
<dbReference type="Pfam" id="PF00389">
    <property type="entry name" value="2-Hacid_dh"/>
    <property type="match status" value="1"/>
</dbReference>
<dbReference type="InterPro" id="IPR029752">
    <property type="entry name" value="D-isomer_DH_CS1"/>
</dbReference>
<comment type="function">
    <text evidence="1">Catalyzes the reversible oxidation of 3-phospho-D-glycerate to 3-phosphonooxypyruvate, the first step of the phosphorylated L-serine biosynthesis pathway. Also catalyzes the reversible oxidation of 2-hydroxyglutarate to 2-oxoglutarate.</text>
</comment>
<evidence type="ECO:0000256" key="10">
    <source>
        <dbReference type="ARBA" id="ARBA00048731"/>
    </source>
</evidence>
<keyword evidence="5 11" id="KW-0028">Amino-acid biosynthesis</keyword>
<evidence type="ECO:0000313" key="13">
    <source>
        <dbReference type="EMBL" id="GLV59946.1"/>
    </source>
</evidence>
<dbReference type="SUPFAM" id="SSF55021">
    <property type="entry name" value="ACT-like"/>
    <property type="match status" value="1"/>
</dbReference>
<sequence>MAEDVTHPENIKVLITDRIAREGVNFLREQLPEAQVDERPGLSPDQLKAIIDEYSALVVRSETQVTDEVLSAGTRLKIVGRAGVGVDNIDTNSATRHGIIVVNSPTGNIMAAAEHTIAMLMALARHVPAADASMKANKWEKSRFLGIEVRNKTLGVIGLGKVGMAVARRAQGLEMNIIAFDPFVSPEQARKSNVSMMSLEEVLRQADFVTLHTSLTSGPSGTRGLIGEPELRMMKPGARLINCARGGLIDEEALLKVLDEKHIAGAALDVFSQEPIRDNALLQRLVAHEQIIATPHLGASTEEAQVGVATDVAEQIVSVLRGGFPRAAVNAPLILPETLKILQPYMTLIEKMGRLYTQLQPEPLRKIELTYSGEIASYDLRPLQAALVKGLLESVSEAHVNMINAQVLAKEWGIEIVEQKSTTPAEFANQVTLRVVSDGRAGGENNPENFVNVLSGTVMHDEPRIVQVGPYWTEFAPEGPILFCRNIDQPGMIGIVGTVLGKASVNIRHMDVGPSVRRARAYDAKRPADSALMVILVDNPIPEWALDEISQAGNIFGVKMVNL</sequence>
<comment type="catalytic activity">
    <reaction evidence="10 11">
        <text>(2R)-3-phosphoglycerate + NAD(+) = 3-phosphooxypyruvate + NADH + H(+)</text>
        <dbReference type="Rhea" id="RHEA:12641"/>
        <dbReference type="ChEBI" id="CHEBI:15378"/>
        <dbReference type="ChEBI" id="CHEBI:18110"/>
        <dbReference type="ChEBI" id="CHEBI:57540"/>
        <dbReference type="ChEBI" id="CHEBI:57945"/>
        <dbReference type="ChEBI" id="CHEBI:58272"/>
        <dbReference type="EC" id="1.1.1.95"/>
    </reaction>
</comment>
<comment type="similarity">
    <text evidence="3 11">Belongs to the D-isomer specific 2-hydroxyacid dehydrogenase family.</text>
</comment>
<dbReference type="InterPro" id="IPR045626">
    <property type="entry name" value="PGDH_ASB_dom"/>
</dbReference>
<comment type="catalytic activity">
    <reaction evidence="9">
        <text>(R)-2-hydroxyglutarate + NAD(+) = 2-oxoglutarate + NADH + H(+)</text>
        <dbReference type="Rhea" id="RHEA:49612"/>
        <dbReference type="ChEBI" id="CHEBI:15378"/>
        <dbReference type="ChEBI" id="CHEBI:15801"/>
        <dbReference type="ChEBI" id="CHEBI:16810"/>
        <dbReference type="ChEBI" id="CHEBI:57540"/>
        <dbReference type="ChEBI" id="CHEBI:57945"/>
        <dbReference type="EC" id="1.1.1.399"/>
    </reaction>
</comment>
<name>A0ABQ6G0D0_9CHLR</name>
<keyword evidence="8 11" id="KW-0718">Serine biosynthesis</keyword>
<evidence type="ECO:0000256" key="1">
    <source>
        <dbReference type="ARBA" id="ARBA00003800"/>
    </source>
</evidence>
<comment type="pathway">
    <text evidence="2 11">Amino-acid biosynthesis; L-serine biosynthesis; L-serine from 3-phospho-D-glycerate: step 1/3.</text>
</comment>
<protein>
    <recommendedName>
        <fullName evidence="4 11">D-3-phosphoglycerate dehydrogenase</fullName>
        <ecNumber evidence="11">1.1.1.95</ecNumber>
    </recommendedName>
</protein>
<evidence type="ECO:0000256" key="9">
    <source>
        <dbReference type="ARBA" id="ARBA00048126"/>
    </source>
</evidence>
<dbReference type="PROSITE" id="PS00671">
    <property type="entry name" value="D_2_HYDROXYACID_DH_3"/>
    <property type="match status" value="1"/>
</dbReference>
<keyword evidence="7 11" id="KW-0520">NAD</keyword>
<accession>A0ABQ6G0D0</accession>
<evidence type="ECO:0000256" key="3">
    <source>
        <dbReference type="ARBA" id="ARBA00005854"/>
    </source>
</evidence>
<comment type="caution">
    <text evidence="13">The sequence shown here is derived from an EMBL/GenBank/DDBJ whole genome shotgun (WGS) entry which is preliminary data.</text>
</comment>
<evidence type="ECO:0000256" key="6">
    <source>
        <dbReference type="ARBA" id="ARBA00023002"/>
    </source>
</evidence>
<dbReference type="NCBIfam" id="TIGR01327">
    <property type="entry name" value="PGDH"/>
    <property type="match status" value="1"/>
</dbReference>
<keyword evidence="6 11" id="KW-0560">Oxidoreductase</keyword>
<dbReference type="InterPro" id="IPR029009">
    <property type="entry name" value="ASB_dom_sf"/>
</dbReference>
<dbReference type="InterPro" id="IPR006140">
    <property type="entry name" value="D-isomer_DH_NAD-bd"/>
</dbReference>
<dbReference type="InterPro" id="IPR050857">
    <property type="entry name" value="D-2-hydroxyacid_DH"/>
</dbReference>
<dbReference type="PROSITE" id="PS51671">
    <property type="entry name" value="ACT"/>
    <property type="match status" value="1"/>
</dbReference>
<feature type="domain" description="ACT" evidence="12">
    <location>
        <begin position="481"/>
        <end position="563"/>
    </location>
</feature>
<reference evidence="13 14" key="1">
    <citation type="submission" date="2023-02" db="EMBL/GenBank/DDBJ databases">
        <title>Dictyobacter halimunensis sp. nov., a new member of the class Ktedonobacteria from forest soil in a geothermal area.</title>
        <authorList>
            <person name="Rachmania M.K."/>
            <person name="Ningsih F."/>
            <person name="Sakai Y."/>
            <person name="Yabe S."/>
            <person name="Yokota A."/>
            <person name="Sjamsuridzal W."/>
        </authorList>
    </citation>
    <scope>NUCLEOTIDE SEQUENCE [LARGE SCALE GENOMIC DNA]</scope>
    <source>
        <strain evidence="13 14">S3.2.2.5</strain>
    </source>
</reference>